<feature type="domain" description="DUF6922" evidence="1">
    <location>
        <begin position="11"/>
        <end position="61"/>
    </location>
</feature>
<dbReference type="EMBL" id="FRAT01000007">
    <property type="protein sequence ID" value="SHL12911.1"/>
    <property type="molecule type" value="Genomic_DNA"/>
</dbReference>
<evidence type="ECO:0000313" key="2">
    <source>
        <dbReference type="EMBL" id="SFC05260.1"/>
    </source>
</evidence>
<dbReference type="EMBL" id="FOKU01000005">
    <property type="protein sequence ID" value="SFC05260.1"/>
    <property type="molecule type" value="Genomic_DNA"/>
</dbReference>
<name>A0A1M6Y3Q8_9FLAO</name>
<dbReference type="Proteomes" id="UP000184031">
    <property type="component" value="Unassembled WGS sequence"/>
</dbReference>
<dbReference type="AlphaFoldDB" id="A0A1M6Y3Q8"/>
<sequence length="81" mass="9348">MEKQKLNKNHLNPATFWDVDPNLLDTEKDKDFIIVRILERGTDMEIGLIESTYSQSEIVSTLEKTKGVSKKTLNFYKTVSI</sequence>
<proteinExistence type="predicted"/>
<evidence type="ECO:0000313" key="5">
    <source>
        <dbReference type="Proteomes" id="UP000198940"/>
    </source>
</evidence>
<dbReference type="Proteomes" id="UP000198940">
    <property type="component" value="Unassembled WGS sequence"/>
</dbReference>
<comment type="caution">
    <text evidence="3">The sequence shown here is derived from an EMBL/GenBank/DDBJ whole genome shotgun (WGS) entry which is preliminary data.</text>
</comment>
<evidence type="ECO:0000313" key="4">
    <source>
        <dbReference type="Proteomes" id="UP000184031"/>
    </source>
</evidence>
<evidence type="ECO:0000313" key="3">
    <source>
        <dbReference type="EMBL" id="SHL12911.1"/>
    </source>
</evidence>
<organism evidence="3 4">
    <name type="scientific">Flagellimonas taeanensis</name>
    <dbReference type="NCBI Taxonomy" id="1005926"/>
    <lineage>
        <taxon>Bacteria</taxon>
        <taxon>Pseudomonadati</taxon>
        <taxon>Bacteroidota</taxon>
        <taxon>Flavobacteriia</taxon>
        <taxon>Flavobacteriales</taxon>
        <taxon>Flavobacteriaceae</taxon>
        <taxon>Flagellimonas</taxon>
    </lineage>
</organism>
<protein>
    <recommendedName>
        <fullName evidence="1">DUF6922 domain-containing protein</fullName>
    </recommendedName>
</protein>
<dbReference type="InterPro" id="IPR053830">
    <property type="entry name" value="DUF6922"/>
</dbReference>
<dbReference type="OrthoDB" id="1364214at2"/>
<dbReference type="Pfam" id="PF21956">
    <property type="entry name" value="DUF6922"/>
    <property type="match status" value="1"/>
</dbReference>
<dbReference type="STRING" id="1055723.SAMN05216293_2714"/>
<reference evidence="3 4" key="1">
    <citation type="submission" date="2016-11" db="EMBL/GenBank/DDBJ databases">
        <authorList>
            <person name="Varghese N."/>
            <person name="Submissions S."/>
        </authorList>
    </citation>
    <scope>NUCLEOTIDE SEQUENCE [LARGE SCALE GENOMIC DNA]</scope>
    <source>
        <strain evidence="3 4">CGMCC 1.12174</strain>
        <strain evidence="2 5">DSM 26351</strain>
    </source>
</reference>
<dbReference type="RefSeq" id="WP_072880741.1">
    <property type="nucleotide sequence ID" value="NZ_FOKU01000005.1"/>
</dbReference>
<accession>A0A1M6Y3Q8</accession>
<gene>
    <name evidence="2" type="ORF">SAMN04487891_105112</name>
    <name evidence="3" type="ORF">SAMN05216293_2714</name>
</gene>
<keyword evidence="5" id="KW-1185">Reference proteome</keyword>
<evidence type="ECO:0000259" key="1">
    <source>
        <dbReference type="Pfam" id="PF21956"/>
    </source>
</evidence>